<proteinExistence type="inferred from homology"/>
<feature type="binding site" evidence="6">
    <location>
        <position position="207"/>
    </location>
    <ligand>
        <name>(6S)-NADPHX</name>
        <dbReference type="ChEBI" id="CHEBI:64076"/>
    </ligand>
</feature>
<dbReference type="EMBL" id="DVIU01000274">
    <property type="protein sequence ID" value="HIS37577.1"/>
    <property type="molecule type" value="Genomic_DNA"/>
</dbReference>
<keyword evidence="2 6" id="KW-0067">ATP-binding</keyword>
<reference evidence="8" key="2">
    <citation type="journal article" date="2021" name="PeerJ">
        <title>Extensive microbial diversity within the chicken gut microbiome revealed by metagenomics and culture.</title>
        <authorList>
            <person name="Gilroy R."/>
            <person name="Ravi A."/>
            <person name="Getino M."/>
            <person name="Pursley I."/>
            <person name="Horton D.L."/>
            <person name="Alikhan N.F."/>
            <person name="Baker D."/>
            <person name="Gharbi K."/>
            <person name="Hall N."/>
            <person name="Watson M."/>
            <person name="Adriaenssens E.M."/>
            <person name="Foster-Nyarko E."/>
            <person name="Jarju S."/>
            <person name="Secka A."/>
            <person name="Antonio M."/>
            <person name="Oren A."/>
            <person name="Chaudhuri R.R."/>
            <person name="La Ragione R."/>
            <person name="Hildebrand F."/>
            <person name="Pallen M.J."/>
        </authorList>
    </citation>
    <scope>NUCLEOTIDE SEQUENCE</scope>
    <source>
        <strain evidence="8">6276</strain>
    </source>
</reference>
<evidence type="ECO:0000313" key="9">
    <source>
        <dbReference type="Proteomes" id="UP000823928"/>
    </source>
</evidence>
<dbReference type="HAMAP" id="MF_01965">
    <property type="entry name" value="NADHX_dehydratase"/>
    <property type="match status" value="1"/>
</dbReference>
<evidence type="ECO:0000256" key="2">
    <source>
        <dbReference type="ARBA" id="ARBA00022840"/>
    </source>
</evidence>
<keyword evidence="5 6" id="KW-0456">Lyase</keyword>
<evidence type="ECO:0000256" key="3">
    <source>
        <dbReference type="ARBA" id="ARBA00022857"/>
    </source>
</evidence>
<evidence type="ECO:0000256" key="6">
    <source>
        <dbReference type="HAMAP-Rule" id="MF_01965"/>
    </source>
</evidence>
<dbReference type="Pfam" id="PF01256">
    <property type="entry name" value="Carb_kinase"/>
    <property type="match status" value="1"/>
</dbReference>
<dbReference type="Proteomes" id="UP000823928">
    <property type="component" value="Unassembled WGS sequence"/>
</dbReference>
<organism evidence="8 9">
    <name type="scientific">Candidatus Scatousia excrementigallinarum</name>
    <dbReference type="NCBI Taxonomy" id="2840935"/>
    <lineage>
        <taxon>Bacteria</taxon>
        <taxon>Candidatus Scatousia</taxon>
    </lineage>
</organism>
<protein>
    <recommendedName>
        <fullName evidence="6">ADP-dependent (S)-NAD(P)H-hydrate dehydratase</fullName>
        <ecNumber evidence="6">4.2.1.136</ecNumber>
    </recommendedName>
    <alternativeName>
        <fullName evidence="6">ADP-dependent NAD(P)HX dehydratase</fullName>
    </alternativeName>
</protein>
<dbReference type="PANTHER" id="PTHR12592:SF0">
    <property type="entry name" value="ATP-DEPENDENT (S)-NAD(P)H-HYDRATE DEHYDRATASE"/>
    <property type="match status" value="1"/>
</dbReference>
<dbReference type="PANTHER" id="PTHR12592">
    <property type="entry name" value="ATP-DEPENDENT (S)-NAD(P)H-HYDRATE DEHYDRATASE FAMILY MEMBER"/>
    <property type="match status" value="1"/>
</dbReference>
<dbReference type="GO" id="GO:0110051">
    <property type="term" value="P:metabolite repair"/>
    <property type="evidence" value="ECO:0007669"/>
    <property type="project" value="TreeGrafter"/>
</dbReference>
<dbReference type="AlphaFoldDB" id="A0A9D1JP10"/>
<dbReference type="GO" id="GO:0052856">
    <property type="term" value="F:NAD(P)HX epimerase activity"/>
    <property type="evidence" value="ECO:0007669"/>
    <property type="project" value="TreeGrafter"/>
</dbReference>
<gene>
    <name evidence="6" type="primary">nnrD</name>
    <name evidence="8" type="ORF">IAC10_13305</name>
</gene>
<comment type="subunit">
    <text evidence="6">Homotetramer.</text>
</comment>
<dbReference type="PROSITE" id="PS51383">
    <property type="entry name" value="YJEF_C_3"/>
    <property type="match status" value="1"/>
</dbReference>
<sequence length="267" mass="28626">MDFKMPVRQEFSHKGSYGRVLNIAGSDYMPGAALLSSLASLKIGCGYVFLCTTERVIDAVAAQTQNIVFAPVADLENQLKNADVLSIGCGLSTHQAAVSLFIKTMELAPDVPTVIDADGLNILSKLESTFLPSHLILTPHPKEAARLLHVDLDVVLADMEKAAKEISNKYNCVTVLKSHNTIVCSKDLEIYVNNTGNSALAKAGSGDVLTGMIAGLLAQKCEAFYAARLGVYLHGLCGDLAKNDLTEYGVFAHDLIRYIPGSIKTLL</sequence>
<comment type="catalytic activity">
    <reaction evidence="6">
        <text>(6S)-NADHX + ADP = AMP + phosphate + NADH + H(+)</text>
        <dbReference type="Rhea" id="RHEA:32223"/>
        <dbReference type="ChEBI" id="CHEBI:15378"/>
        <dbReference type="ChEBI" id="CHEBI:43474"/>
        <dbReference type="ChEBI" id="CHEBI:57945"/>
        <dbReference type="ChEBI" id="CHEBI:64074"/>
        <dbReference type="ChEBI" id="CHEBI:456215"/>
        <dbReference type="ChEBI" id="CHEBI:456216"/>
        <dbReference type="EC" id="4.2.1.136"/>
    </reaction>
</comment>
<dbReference type="InterPro" id="IPR029056">
    <property type="entry name" value="Ribokinase-like"/>
</dbReference>
<evidence type="ECO:0000256" key="1">
    <source>
        <dbReference type="ARBA" id="ARBA00022741"/>
    </source>
</evidence>
<accession>A0A9D1JP10</accession>
<reference evidence="8" key="1">
    <citation type="submission" date="2020-10" db="EMBL/GenBank/DDBJ databases">
        <authorList>
            <person name="Gilroy R."/>
        </authorList>
    </citation>
    <scope>NUCLEOTIDE SEQUENCE</scope>
    <source>
        <strain evidence="8">6276</strain>
    </source>
</reference>
<keyword evidence="4 6" id="KW-0520">NAD</keyword>
<evidence type="ECO:0000256" key="5">
    <source>
        <dbReference type="ARBA" id="ARBA00023239"/>
    </source>
</evidence>
<dbReference type="EC" id="4.2.1.136" evidence="6"/>
<name>A0A9D1JP10_9BACT</name>
<feature type="domain" description="YjeF C-terminal" evidence="7">
    <location>
        <begin position="1"/>
        <end position="266"/>
    </location>
</feature>
<dbReference type="GO" id="GO:0046496">
    <property type="term" value="P:nicotinamide nucleotide metabolic process"/>
    <property type="evidence" value="ECO:0007669"/>
    <property type="project" value="UniProtKB-UniRule"/>
</dbReference>
<comment type="function">
    <text evidence="6">Catalyzes the dehydration of the S-form of NAD(P)HX at the expense of ADP, which is converted to AMP. Together with NAD(P)HX epimerase, which catalyzes the epimerization of the S- and R-forms, the enzyme allows the repair of both epimers of NAD(P)HX, a damaged form of NAD(P)H that is a result of enzymatic or heat-dependent hydration.</text>
</comment>
<comment type="similarity">
    <text evidence="6">Belongs to the NnrD/CARKD family.</text>
</comment>
<comment type="catalytic activity">
    <reaction evidence="6">
        <text>(6S)-NADPHX + ADP = AMP + phosphate + NADPH + H(+)</text>
        <dbReference type="Rhea" id="RHEA:32235"/>
        <dbReference type="ChEBI" id="CHEBI:15378"/>
        <dbReference type="ChEBI" id="CHEBI:43474"/>
        <dbReference type="ChEBI" id="CHEBI:57783"/>
        <dbReference type="ChEBI" id="CHEBI:64076"/>
        <dbReference type="ChEBI" id="CHEBI:456215"/>
        <dbReference type="ChEBI" id="CHEBI:456216"/>
        <dbReference type="EC" id="4.2.1.136"/>
    </reaction>
</comment>
<feature type="binding site" evidence="6">
    <location>
        <position position="32"/>
    </location>
    <ligand>
        <name>(6S)-NADPHX</name>
        <dbReference type="ChEBI" id="CHEBI:64076"/>
    </ligand>
</feature>
<keyword evidence="3 6" id="KW-0521">NADP</keyword>
<dbReference type="NCBIfam" id="TIGR00196">
    <property type="entry name" value="yjeF_cterm"/>
    <property type="match status" value="1"/>
</dbReference>
<evidence type="ECO:0000313" key="8">
    <source>
        <dbReference type="EMBL" id="HIS37577.1"/>
    </source>
</evidence>
<feature type="binding site" evidence="6">
    <location>
        <begin position="177"/>
        <end position="181"/>
    </location>
    <ligand>
        <name>AMP</name>
        <dbReference type="ChEBI" id="CHEBI:456215"/>
    </ligand>
</feature>
<comment type="cofactor">
    <cofactor evidence="6">
        <name>Mg(2+)</name>
        <dbReference type="ChEBI" id="CHEBI:18420"/>
    </cofactor>
</comment>
<dbReference type="PROSITE" id="PS01050">
    <property type="entry name" value="YJEF_C_2"/>
    <property type="match status" value="1"/>
</dbReference>
<evidence type="ECO:0000256" key="4">
    <source>
        <dbReference type="ARBA" id="ARBA00023027"/>
    </source>
</evidence>
<comment type="caution">
    <text evidence="8">The sequence shown here is derived from an EMBL/GenBank/DDBJ whole genome shotgun (WGS) entry which is preliminary data.</text>
</comment>
<evidence type="ECO:0000259" key="7">
    <source>
        <dbReference type="PROSITE" id="PS51383"/>
    </source>
</evidence>
<feature type="binding site" evidence="6">
    <location>
        <position position="140"/>
    </location>
    <ligand>
        <name>(6S)-NADPHX</name>
        <dbReference type="ChEBI" id="CHEBI:64076"/>
    </ligand>
</feature>
<dbReference type="SUPFAM" id="SSF53613">
    <property type="entry name" value="Ribokinase-like"/>
    <property type="match status" value="1"/>
</dbReference>
<dbReference type="InterPro" id="IPR000631">
    <property type="entry name" value="CARKD"/>
</dbReference>
<dbReference type="Gene3D" id="3.40.1190.20">
    <property type="match status" value="1"/>
</dbReference>
<feature type="binding site" evidence="6">
    <location>
        <position position="90"/>
    </location>
    <ligand>
        <name>(6S)-NADPHX</name>
        <dbReference type="ChEBI" id="CHEBI:64076"/>
    </ligand>
</feature>
<dbReference type="GO" id="GO:0005524">
    <property type="term" value="F:ATP binding"/>
    <property type="evidence" value="ECO:0007669"/>
    <property type="project" value="UniProtKB-KW"/>
</dbReference>
<dbReference type="CDD" id="cd01171">
    <property type="entry name" value="YXKO-related"/>
    <property type="match status" value="1"/>
</dbReference>
<dbReference type="GO" id="GO:0052855">
    <property type="term" value="F:ADP-dependent NAD(P)H-hydrate dehydratase activity"/>
    <property type="evidence" value="ECO:0007669"/>
    <property type="project" value="UniProtKB-UniRule"/>
</dbReference>
<feature type="binding site" evidence="6">
    <location>
        <position position="206"/>
    </location>
    <ligand>
        <name>AMP</name>
        <dbReference type="ChEBI" id="CHEBI:456215"/>
    </ligand>
</feature>
<keyword evidence="1 6" id="KW-0547">Nucleotide-binding</keyword>
<dbReference type="InterPro" id="IPR017953">
    <property type="entry name" value="Carbohydrate_kinase_pred_CS"/>
</dbReference>